<dbReference type="EMBL" id="JYMX02000008">
    <property type="protein sequence ID" value="MCW3712126.1"/>
    <property type="molecule type" value="Genomic_DNA"/>
</dbReference>
<reference evidence="1 2" key="2">
    <citation type="journal article" date="2017" name="Front. Microbiol.">
        <title>Genomics Reveals a Unique Clone of Burkholderia cenocepacia Harboring an Actively Excising Novel Genomic Island.</title>
        <authorList>
            <person name="Patil P.P."/>
            <person name="Mali S."/>
            <person name="Midha S."/>
            <person name="Gautam V."/>
            <person name="Dash L."/>
            <person name="Kumar S."/>
            <person name="Shastri J."/>
            <person name="Singhal L."/>
            <person name="Patil P.B."/>
        </authorList>
    </citation>
    <scope>NUCLEOTIDE SEQUENCE [LARGE SCALE GENOMIC DNA]</scope>
    <source>
        <strain evidence="1 2">BC-19</strain>
    </source>
</reference>
<evidence type="ECO:0000313" key="1">
    <source>
        <dbReference type="EMBL" id="MCW3712126.1"/>
    </source>
</evidence>
<name>A0ABD4UDH3_9BURK</name>
<dbReference type="Proteomes" id="UP000191686">
    <property type="component" value="Unassembled WGS sequence"/>
</dbReference>
<reference evidence="1 2" key="1">
    <citation type="journal article" date="2017" name="Front. Microbiol.">
        <title>Genomics reveals a unique clone of Burkholderia cenocepacia harbouring an actively excising novel genomic island.</title>
        <authorList>
            <person name="Patil P."/>
            <person name="Mali S."/>
            <person name="Midha S."/>
            <person name="Gautam V."/>
            <person name="Dash L."/>
            <person name="Kumar S."/>
            <person name="Shastri J."/>
            <person name="Singhal L."/>
            <person name="Patil P.B."/>
        </authorList>
    </citation>
    <scope>NUCLEOTIDE SEQUENCE [LARGE SCALE GENOMIC DNA]</scope>
    <source>
        <strain evidence="1 2">BC-19</strain>
    </source>
</reference>
<dbReference type="RefSeq" id="WP_143262422.1">
    <property type="nucleotide sequence ID" value="NZ_JYMX02000008.1"/>
</dbReference>
<organism evidence="1 2">
    <name type="scientific">Burkholderia cenocepacia</name>
    <dbReference type="NCBI Taxonomy" id="95486"/>
    <lineage>
        <taxon>Bacteria</taxon>
        <taxon>Pseudomonadati</taxon>
        <taxon>Pseudomonadota</taxon>
        <taxon>Betaproteobacteria</taxon>
        <taxon>Burkholderiales</taxon>
        <taxon>Burkholderiaceae</taxon>
        <taxon>Burkholderia</taxon>
        <taxon>Burkholderia cepacia complex</taxon>
    </lineage>
</organism>
<evidence type="ECO:0000313" key="2">
    <source>
        <dbReference type="Proteomes" id="UP000191686"/>
    </source>
</evidence>
<dbReference type="AlphaFoldDB" id="A0ABD4UDH3"/>
<sequence>MAKFEITTIKKTNQNDSHSLKINKNEKIAILDELTELGFFKKWISKTDASDVRYYFQTLEFAKNCGQVIPPEISSYFNWQQSGRGNYYVPSMFFNSKSNVLIVKFSYGYDHGDNTMWLQNRYTLLCFMKDVFEKAALKAAFDKRLNEKPVERKVRKI</sequence>
<accession>A0ABD4UDH3</accession>
<comment type="caution">
    <text evidence="1">The sequence shown here is derived from an EMBL/GenBank/DDBJ whole genome shotgun (WGS) entry which is preliminary data.</text>
</comment>
<protein>
    <submittedName>
        <fullName evidence="1">Uncharacterized protein</fullName>
    </submittedName>
</protein>
<gene>
    <name evidence="1" type="ORF">UE95_012590</name>
</gene>
<proteinExistence type="predicted"/>